<feature type="binding site" description="axial binding residue" evidence="5">
    <location>
        <position position="471"/>
    </location>
    <ligand>
        <name>heme</name>
        <dbReference type="ChEBI" id="CHEBI:30413"/>
    </ligand>
    <ligandPart>
        <name>Fe</name>
        <dbReference type="ChEBI" id="CHEBI:18248"/>
    </ligandPart>
</feature>
<organism evidence="8 9">
    <name type="scientific">Cochliobolus sativus</name>
    <name type="common">Common root rot and spot blotch fungus</name>
    <name type="synonym">Bipolaris sorokiniana</name>
    <dbReference type="NCBI Taxonomy" id="45130"/>
    <lineage>
        <taxon>Eukaryota</taxon>
        <taxon>Fungi</taxon>
        <taxon>Dikarya</taxon>
        <taxon>Ascomycota</taxon>
        <taxon>Pezizomycotina</taxon>
        <taxon>Dothideomycetes</taxon>
        <taxon>Pleosporomycetidae</taxon>
        <taxon>Pleosporales</taxon>
        <taxon>Pleosporineae</taxon>
        <taxon>Pleosporaceae</taxon>
        <taxon>Bipolaris</taxon>
    </lineage>
</organism>
<gene>
    <name evidence="8" type="ORF">GGP41_009623</name>
</gene>
<reference evidence="8" key="1">
    <citation type="submission" date="2019-11" db="EMBL/GenBank/DDBJ databases">
        <title>Bipolaris sorokiniana Genome sequencing.</title>
        <authorList>
            <person name="Wang H."/>
        </authorList>
    </citation>
    <scope>NUCLEOTIDE SEQUENCE</scope>
</reference>
<feature type="transmembrane region" description="Helical" evidence="7">
    <location>
        <begin position="21"/>
        <end position="43"/>
    </location>
</feature>
<dbReference type="PROSITE" id="PS00086">
    <property type="entry name" value="CYTOCHROME_P450"/>
    <property type="match status" value="1"/>
</dbReference>
<protein>
    <recommendedName>
        <fullName evidence="10">Cytochrome P450 monooxygenase</fullName>
    </recommendedName>
</protein>
<evidence type="ECO:0000256" key="2">
    <source>
        <dbReference type="ARBA" id="ARBA00010617"/>
    </source>
</evidence>
<dbReference type="InterPro" id="IPR002403">
    <property type="entry name" value="Cyt_P450_E_grp-IV"/>
</dbReference>
<dbReference type="Pfam" id="PF00067">
    <property type="entry name" value="p450"/>
    <property type="match status" value="1"/>
</dbReference>
<evidence type="ECO:0000313" key="9">
    <source>
        <dbReference type="Proteomes" id="UP000624244"/>
    </source>
</evidence>
<dbReference type="GO" id="GO:0016705">
    <property type="term" value="F:oxidoreductase activity, acting on paired donors, with incorporation or reduction of molecular oxygen"/>
    <property type="evidence" value="ECO:0007669"/>
    <property type="project" value="InterPro"/>
</dbReference>
<evidence type="ECO:0000256" key="5">
    <source>
        <dbReference type="PIRSR" id="PIRSR602403-1"/>
    </source>
</evidence>
<dbReference type="Gene3D" id="1.10.630.10">
    <property type="entry name" value="Cytochrome P450"/>
    <property type="match status" value="1"/>
</dbReference>
<keyword evidence="6" id="KW-0503">Monooxygenase</keyword>
<comment type="similarity">
    <text evidence="2 6">Belongs to the cytochrome P450 family.</text>
</comment>
<dbReference type="GO" id="GO:0005506">
    <property type="term" value="F:iron ion binding"/>
    <property type="evidence" value="ECO:0007669"/>
    <property type="project" value="InterPro"/>
</dbReference>
<dbReference type="InterPro" id="IPR017972">
    <property type="entry name" value="Cyt_P450_CS"/>
</dbReference>
<dbReference type="CDD" id="cd11069">
    <property type="entry name" value="CYP_FUM15-like"/>
    <property type="match status" value="1"/>
</dbReference>
<sequence>MIRPIIEFLEMLWRNLTQEKTFLVLITVGCLLFGRLLWAVYLYPFYFSPYLVLPQAKQRKSWISIMLQPLQNGSRVLEYLDNTPNQGIFRALDLLNREVLVITSPEFIKEILQTNAYDFRKMANVQNFMKVLLGDGLLTVDGEEHKQQRKALNPAFSAKHVQKLYSVFYSKTREMITYIKEDMNTSQGQKGISVDITAWVNRAALDIIGIAALGIDFNSLANPTNELSRAYQVIFEPDNTSNIIFLLSIFFTTWAVKLLPLKKAREIRAGSAYVKRYIEEVVTRKTQEHDDEKAPHKDILSVASQYGNLSTNELVNQARTFLVAGHETTATAMQWALYTLTRPENLHVQQRLRDEIHKQLPPLDSEQEISAYTLGKNLPYLDAVSKECLRVYGPSPFSRRTAVRDTVLCGIPIRKGTSFLIPNWAINKSKKLWGERAREFDPERWLHGNQAPNGGADALAFQTFSSGTRGCIGKSFALAEFKIMLAGLVGTFEITKAADEKEIETEWAIIARIYNGFKVNLKPVSNW</sequence>
<keyword evidence="7" id="KW-1133">Transmembrane helix</keyword>
<dbReference type="GO" id="GO:0004497">
    <property type="term" value="F:monooxygenase activity"/>
    <property type="evidence" value="ECO:0007669"/>
    <property type="project" value="UniProtKB-KW"/>
</dbReference>
<dbReference type="PRINTS" id="PR00465">
    <property type="entry name" value="EP450IV"/>
</dbReference>
<evidence type="ECO:0000256" key="7">
    <source>
        <dbReference type="SAM" id="Phobius"/>
    </source>
</evidence>
<accession>A0A8H6DRI3</accession>
<dbReference type="PANTHER" id="PTHR24305">
    <property type="entry name" value="CYTOCHROME P450"/>
    <property type="match status" value="1"/>
</dbReference>
<dbReference type="Proteomes" id="UP000624244">
    <property type="component" value="Unassembled WGS sequence"/>
</dbReference>
<keyword evidence="4 5" id="KW-0408">Iron</keyword>
<keyword evidence="6" id="KW-0560">Oxidoreductase</keyword>
<evidence type="ECO:0000256" key="6">
    <source>
        <dbReference type="RuleBase" id="RU000461"/>
    </source>
</evidence>
<keyword evidence="7" id="KW-0812">Transmembrane</keyword>
<comment type="cofactor">
    <cofactor evidence="1 5">
        <name>heme</name>
        <dbReference type="ChEBI" id="CHEBI:30413"/>
    </cofactor>
</comment>
<dbReference type="SUPFAM" id="SSF48264">
    <property type="entry name" value="Cytochrome P450"/>
    <property type="match status" value="1"/>
</dbReference>
<dbReference type="PANTHER" id="PTHR24305:SF166">
    <property type="entry name" value="CYTOCHROME P450 12A4, MITOCHONDRIAL-RELATED"/>
    <property type="match status" value="1"/>
</dbReference>
<dbReference type="PRINTS" id="PR00385">
    <property type="entry name" value="P450"/>
</dbReference>
<evidence type="ECO:0000256" key="3">
    <source>
        <dbReference type="ARBA" id="ARBA00022723"/>
    </source>
</evidence>
<evidence type="ECO:0000256" key="1">
    <source>
        <dbReference type="ARBA" id="ARBA00001971"/>
    </source>
</evidence>
<dbReference type="GO" id="GO:0020037">
    <property type="term" value="F:heme binding"/>
    <property type="evidence" value="ECO:0007669"/>
    <property type="project" value="InterPro"/>
</dbReference>
<evidence type="ECO:0000313" key="8">
    <source>
        <dbReference type="EMBL" id="KAF5845761.1"/>
    </source>
</evidence>
<dbReference type="InterPro" id="IPR050121">
    <property type="entry name" value="Cytochrome_P450_monoxygenase"/>
</dbReference>
<comment type="caution">
    <text evidence="8">The sequence shown here is derived from an EMBL/GenBank/DDBJ whole genome shotgun (WGS) entry which is preliminary data.</text>
</comment>
<evidence type="ECO:0000256" key="4">
    <source>
        <dbReference type="ARBA" id="ARBA00023004"/>
    </source>
</evidence>
<name>A0A8H6DRI3_COCSA</name>
<keyword evidence="5 6" id="KW-0349">Heme</keyword>
<dbReference type="InterPro" id="IPR001128">
    <property type="entry name" value="Cyt_P450"/>
</dbReference>
<proteinExistence type="inferred from homology"/>
<dbReference type="InterPro" id="IPR036396">
    <property type="entry name" value="Cyt_P450_sf"/>
</dbReference>
<evidence type="ECO:0008006" key="10">
    <source>
        <dbReference type="Google" id="ProtNLM"/>
    </source>
</evidence>
<keyword evidence="7" id="KW-0472">Membrane</keyword>
<dbReference type="EMBL" id="WNKQ01000018">
    <property type="protein sequence ID" value="KAF5845761.1"/>
    <property type="molecule type" value="Genomic_DNA"/>
</dbReference>
<dbReference type="AlphaFoldDB" id="A0A8H6DRI3"/>
<keyword evidence="3 5" id="KW-0479">Metal-binding</keyword>